<dbReference type="STRING" id="7168.A0A182N942"/>
<dbReference type="GO" id="GO:0005634">
    <property type="term" value="C:nucleus"/>
    <property type="evidence" value="ECO:0007669"/>
    <property type="project" value="UniProtKB-SubCell"/>
</dbReference>
<keyword evidence="10" id="KW-1185">Reference proteome</keyword>
<accession>A0A182N942</accession>
<evidence type="ECO:0000256" key="2">
    <source>
        <dbReference type="ARBA" id="ARBA00006357"/>
    </source>
</evidence>
<feature type="region of interest" description="Disordered" evidence="7">
    <location>
        <begin position="58"/>
        <end position="80"/>
    </location>
</feature>
<evidence type="ECO:0000256" key="5">
    <source>
        <dbReference type="ARBA" id="ARBA00022839"/>
    </source>
</evidence>
<comment type="subcellular location">
    <subcellularLocation>
        <location evidence="1">Nucleus</location>
    </subcellularLocation>
</comment>
<feature type="region of interest" description="Disordered" evidence="7">
    <location>
        <begin position="1"/>
        <end position="46"/>
    </location>
</feature>
<name>A0A182N942_9DIPT</name>
<evidence type="ECO:0000256" key="7">
    <source>
        <dbReference type="SAM" id="MobiDB-lite"/>
    </source>
</evidence>
<dbReference type="SUPFAM" id="SSF53098">
    <property type="entry name" value="Ribonuclease H-like"/>
    <property type="match status" value="1"/>
</dbReference>
<evidence type="ECO:0000313" key="9">
    <source>
        <dbReference type="EnsemblMetazoa" id="ADIR004166-PA"/>
    </source>
</evidence>
<dbReference type="Gene3D" id="3.30.420.10">
    <property type="entry name" value="Ribonuclease H-like superfamily/Ribonuclease H"/>
    <property type="match status" value="1"/>
</dbReference>
<keyword evidence="3" id="KW-0540">Nuclease</keyword>
<feature type="domain" description="Exonuclease" evidence="8">
    <location>
        <begin position="389"/>
        <end position="550"/>
    </location>
</feature>
<evidence type="ECO:0000256" key="4">
    <source>
        <dbReference type="ARBA" id="ARBA00022801"/>
    </source>
</evidence>
<keyword evidence="6" id="KW-0539">Nucleus</keyword>
<evidence type="ECO:0000256" key="6">
    <source>
        <dbReference type="ARBA" id="ARBA00023242"/>
    </source>
</evidence>
<reference evidence="10" key="1">
    <citation type="submission" date="2013-03" db="EMBL/GenBank/DDBJ databases">
        <title>The Genome Sequence of Anopheles dirus WRAIR2.</title>
        <authorList>
            <consortium name="The Broad Institute Genomics Platform"/>
            <person name="Neafsey D.E."/>
            <person name="Walton C."/>
            <person name="Walker B."/>
            <person name="Young S.K."/>
            <person name="Zeng Q."/>
            <person name="Gargeya S."/>
            <person name="Fitzgerald M."/>
            <person name="Haas B."/>
            <person name="Abouelleil A."/>
            <person name="Allen A.W."/>
            <person name="Alvarado L."/>
            <person name="Arachchi H.M."/>
            <person name="Berlin A.M."/>
            <person name="Chapman S.B."/>
            <person name="Gainer-Dewar J."/>
            <person name="Goldberg J."/>
            <person name="Griggs A."/>
            <person name="Gujja S."/>
            <person name="Hansen M."/>
            <person name="Howarth C."/>
            <person name="Imamovic A."/>
            <person name="Ireland A."/>
            <person name="Larimer J."/>
            <person name="McCowan C."/>
            <person name="Murphy C."/>
            <person name="Pearson M."/>
            <person name="Poon T.W."/>
            <person name="Priest M."/>
            <person name="Roberts A."/>
            <person name="Saif S."/>
            <person name="Shea T."/>
            <person name="Sisk P."/>
            <person name="Sykes S."/>
            <person name="Wortman J."/>
            <person name="Nusbaum C."/>
            <person name="Birren B."/>
        </authorList>
    </citation>
    <scope>NUCLEOTIDE SEQUENCE [LARGE SCALE GENOMIC DNA]</scope>
    <source>
        <strain evidence="10">WRAIR2</strain>
    </source>
</reference>
<dbReference type="FunFam" id="3.30.420.10:FF:000019">
    <property type="entry name" value="RNA exonuclease NEF-sp"/>
    <property type="match status" value="1"/>
</dbReference>
<evidence type="ECO:0000256" key="1">
    <source>
        <dbReference type="ARBA" id="ARBA00004123"/>
    </source>
</evidence>
<dbReference type="EnsemblMetazoa" id="ADIR004166-RA">
    <property type="protein sequence ID" value="ADIR004166-PA"/>
    <property type="gene ID" value="ADIR004166"/>
</dbReference>
<sequence>MLGERTEQSNFNAQNSSDVGCSDGDDDKSDGWTAMKSKKELRQERKKRKLLALSAVTLLNEQDGPTRHPVPSTSTTGAADANGDQVKKILAHNHTAYAIDGKQEATVASGAVAKRRRQQSICTANDNAVGDSVECITLATGQDKAAAALQSDAEYRALKAFVNQKRSMRYIPRILLKPIGQKALLDQNDRQDERIPLLLDDIQALLMQTFLRTDSPVAPRWVSIEKNTKLTHTVVLIVEGFSCENYITHRERMPICASVFGAQHTLQVVCPAVKLLEEIACVPLSDTHKDILVAEYGSLEAALRICKDQMLVRRSIFRNIRPSRTPNYANSVPGGLPEGDKFPRTLLLLSPIQMINEGFPLPLAGTLQHRAKDYVTTSELYKPVNPHSPMFGIDCEMCGAAGDKSVLTRVSIIDESGKVIYNELVKPHEPIYNYRTPFSGITAAMLKNVTKRLADVQRDMRKLLPPDAILVGHSLNSDLHAMEMLHPYVIDSSIVFNLTSNPMHKQKLRILTKKYLDQDIQCDAAAGHDSIEDCAASLDLVKLKLRNSIYFGDQWLEDRRNYHSFRSADKQNGIAEDGELLPGAGANGNATAASQITSTLFSHAKKRNKRSVIVTNADEELCTFEAYFGDAIAPEKGKGTGRNQWLTFTKTSTPSETISKAAGNCLQYDFNLAYAKVNASTEEDDKATLAQQIDGWVEQLHKALSVNGLLVVLLVGPEGVGRKGGESNNRTAVTMLQTKKPTK</sequence>
<reference evidence="9" key="2">
    <citation type="submission" date="2020-05" db="UniProtKB">
        <authorList>
            <consortium name="EnsemblMetazoa"/>
        </authorList>
    </citation>
    <scope>IDENTIFICATION</scope>
    <source>
        <strain evidence="9">WRAIR2</strain>
    </source>
</reference>
<dbReference type="SMART" id="SM00479">
    <property type="entry name" value="EXOIII"/>
    <property type="match status" value="1"/>
</dbReference>
<keyword evidence="5" id="KW-0269">Exonuclease</keyword>
<evidence type="ECO:0000256" key="3">
    <source>
        <dbReference type="ARBA" id="ARBA00022722"/>
    </source>
</evidence>
<dbReference type="InterPro" id="IPR036397">
    <property type="entry name" value="RNaseH_sf"/>
</dbReference>
<comment type="similarity">
    <text evidence="2">Belongs to the REXO1/REXO3 family.</text>
</comment>
<feature type="compositionally biased region" description="Polar residues" evidence="7">
    <location>
        <begin position="726"/>
        <end position="743"/>
    </location>
</feature>
<protein>
    <recommendedName>
        <fullName evidence="8">Exonuclease domain-containing protein</fullName>
    </recommendedName>
</protein>
<proteinExistence type="inferred from homology"/>
<dbReference type="PANTHER" id="PTHR12801">
    <property type="entry name" value="RNA EXONUCLEASE REXO1 / RECO3 FAMILY MEMBER-RELATED"/>
    <property type="match status" value="1"/>
</dbReference>
<dbReference type="PANTHER" id="PTHR12801:SF82">
    <property type="entry name" value="RNA EXONUCLEASE 5"/>
    <property type="match status" value="1"/>
</dbReference>
<evidence type="ECO:0000259" key="8">
    <source>
        <dbReference type="SMART" id="SM00479"/>
    </source>
</evidence>
<dbReference type="InterPro" id="IPR047021">
    <property type="entry name" value="REXO1/3/4-like"/>
</dbReference>
<dbReference type="InterPro" id="IPR013520">
    <property type="entry name" value="Ribonucl_H"/>
</dbReference>
<feature type="region of interest" description="Disordered" evidence="7">
    <location>
        <begin position="722"/>
        <end position="743"/>
    </location>
</feature>
<dbReference type="CDD" id="cd06145">
    <property type="entry name" value="REX1_like"/>
    <property type="match status" value="1"/>
</dbReference>
<dbReference type="AlphaFoldDB" id="A0A182N942"/>
<dbReference type="InterPro" id="IPR034922">
    <property type="entry name" value="REX1-like_exo"/>
</dbReference>
<evidence type="ECO:0000313" key="10">
    <source>
        <dbReference type="Proteomes" id="UP000075884"/>
    </source>
</evidence>
<dbReference type="VEuPathDB" id="VectorBase:ADIR004166"/>
<dbReference type="Proteomes" id="UP000075884">
    <property type="component" value="Unassembled WGS sequence"/>
</dbReference>
<dbReference type="GO" id="GO:0004527">
    <property type="term" value="F:exonuclease activity"/>
    <property type="evidence" value="ECO:0007669"/>
    <property type="project" value="UniProtKB-KW"/>
</dbReference>
<organism evidence="9 10">
    <name type="scientific">Anopheles dirus</name>
    <dbReference type="NCBI Taxonomy" id="7168"/>
    <lineage>
        <taxon>Eukaryota</taxon>
        <taxon>Metazoa</taxon>
        <taxon>Ecdysozoa</taxon>
        <taxon>Arthropoda</taxon>
        <taxon>Hexapoda</taxon>
        <taxon>Insecta</taxon>
        <taxon>Pterygota</taxon>
        <taxon>Neoptera</taxon>
        <taxon>Endopterygota</taxon>
        <taxon>Diptera</taxon>
        <taxon>Nematocera</taxon>
        <taxon>Culicoidea</taxon>
        <taxon>Culicidae</taxon>
        <taxon>Anophelinae</taxon>
        <taxon>Anopheles</taxon>
    </lineage>
</organism>
<keyword evidence="4" id="KW-0378">Hydrolase</keyword>
<dbReference type="InterPro" id="IPR012337">
    <property type="entry name" value="RNaseH-like_sf"/>
</dbReference>
<dbReference type="GO" id="GO:0003676">
    <property type="term" value="F:nucleic acid binding"/>
    <property type="evidence" value="ECO:0007669"/>
    <property type="project" value="InterPro"/>
</dbReference>